<dbReference type="KEGG" id="nta:107807306"/>
<dbReference type="AlphaFoldDB" id="A0A1S4BE20"/>
<dbReference type="InterPro" id="IPR054722">
    <property type="entry name" value="PolX-like_BBD"/>
</dbReference>
<keyword evidence="1" id="KW-1185">Reference proteome</keyword>
<sequence length="666" mass="75298">MANDEEIEHINVDSSKESNIDSNSPLYMHPSDNPGAIVVPVPFNGIGYKSWRRSVLQALSVKNKLGFINGDCKKPDLESPKYRLWERCDDMVTSWILNSLGKEIADSVEYVNDSVELWKELEDRYDQTIGANLYQVQKEINDLSQGTLDITGYYTMMKKLWEEFSTLSAKTQCSCNCTCGAKENMHKAEQDRRLIQFLMIFIEVYTMARGSILTINPLPSLAPAFSLLIQEEKQREIKPNNQLMIESVSLNVNTSKQPTFKTNYNPGNNYTSNSRPRPVCEHCRKPGHTKDKCYKLHGYPQGFQNSNQPFQNNNQRFQGANQIFQNPNQDFRFNRGKRTVANVHGPPTDMMTNNGDEGEHHNESQGMSFTKEQYGQLMSLLQHFKTSSGGEDPNSLNLSSGAANFAGIIVCTSLVDFGKLSCRCFKSKIDTWILDSGASNHMTFNRSSMCDITILPYPLLVVLPNGYKVRVIVVGSVKLAPRIVLHKVLFVPSFKYNLISIHLLTLHLRGIAFFTDGICMLQAPSLKRPLEIGRVKDGLYLLCSQCLKHKDASSSSITIKSFVPCLSVHPCDFQDAYFPSVRNLFLNKITSASSDTDVNVPSSVNKVRSCVSLNSHTSHENDILWNNRLRHVPFVKMKRITTFCVLNMPYGQTKLTTFSLKNQHFQ</sequence>
<dbReference type="OrthoDB" id="1226185at2759"/>
<proteinExistence type="predicted"/>
<evidence type="ECO:0008006" key="3">
    <source>
        <dbReference type="Google" id="ProtNLM"/>
    </source>
</evidence>
<dbReference type="PANTHER" id="PTHR37610">
    <property type="entry name" value="CCHC-TYPE DOMAIN-CONTAINING PROTEIN"/>
    <property type="match status" value="1"/>
</dbReference>
<protein>
    <recommendedName>
        <fullName evidence="3">Retrotransposon Copia-like N-terminal domain-containing protein</fullName>
    </recommendedName>
</protein>
<dbReference type="PaxDb" id="4097-A0A1S4BE20"/>
<evidence type="ECO:0000313" key="2">
    <source>
        <dbReference type="RefSeq" id="XP_016487144.1"/>
    </source>
</evidence>
<dbReference type="GeneID" id="107807306"/>
<dbReference type="RefSeq" id="XP_016487144.1">
    <property type="nucleotide sequence ID" value="XM_016631658.1"/>
</dbReference>
<gene>
    <name evidence="2" type="primary">LOC107807306</name>
</gene>
<evidence type="ECO:0000313" key="1">
    <source>
        <dbReference type="Proteomes" id="UP000790787"/>
    </source>
</evidence>
<dbReference type="Proteomes" id="UP000790787">
    <property type="component" value="Chromosome 10"/>
</dbReference>
<dbReference type="OMA" id="HENDILW"/>
<dbReference type="Pfam" id="PF22936">
    <property type="entry name" value="Pol_BBD"/>
    <property type="match status" value="1"/>
</dbReference>
<dbReference type="Pfam" id="PF14244">
    <property type="entry name" value="Retrotran_gag_3"/>
    <property type="match status" value="1"/>
</dbReference>
<accession>A0A1S4BE20</accession>
<reference evidence="1" key="1">
    <citation type="journal article" date="2014" name="Nat. Commun.">
        <title>The tobacco genome sequence and its comparison with those of tomato and potato.</title>
        <authorList>
            <person name="Sierro N."/>
            <person name="Battey J.N."/>
            <person name="Ouadi S."/>
            <person name="Bakaher N."/>
            <person name="Bovet L."/>
            <person name="Willig A."/>
            <person name="Goepfert S."/>
            <person name="Peitsch M.C."/>
            <person name="Ivanov N.V."/>
        </authorList>
    </citation>
    <scope>NUCLEOTIDE SEQUENCE [LARGE SCALE GENOMIC DNA]</scope>
</reference>
<reference evidence="2" key="2">
    <citation type="submission" date="2025-08" db="UniProtKB">
        <authorList>
            <consortium name="RefSeq"/>
        </authorList>
    </citation>
    <scope>IDENTIFICATION</scope>
</reference>
<name>A0A1S4BE20_TOBAC</name>
<dbReference type="InterPro" id="IPR029472">
    <property type="entry name" value="Copia-like_N"/>
</dbReference>
<organism evidence="1 2">
    <name type="scientific">Nicotiana tabacum</name>
    <name type="common">Common tobacco</name>
    <dbReference type="NCBI Taxonomy" id="4097"/>
    <lineage>
        <taxon>Eukaryota</taxon>
        <taxon>Viridiplantae</taxon>
        <taxon>Streptophyta</taxon>
        <taxon>Embryophyta</taxon>
        <taxon>Tracheophyta</taxon>
        <taxon>Spermatophyta</taxon>
        <taxon>Magnoliopsida</taxon>
        <taxon>eudicotyledons</taxon>
        <taxon>Gunneridae</taxon>
        <taxon>Pentapetalae</taxon>
        <taxon>asterids</taxon>
        <taxon>lamiids</taxon>
        <taxon>Solanales</taxon>
        <taxon>Solanaceae</taxon>
        <taxon>Nicotianoideae</taxon>
        <taxon>Nicotianeae</taxon>
        <taxon>Nicotiana</taxon>
    </lineage>
</organism>
<dbReference type="PANTHER" id="PTHR37610:SF40">
    <property type="entry name" value="OS01G0909600 PROTEIN"/>
    <property type="match status" value="1"/>
</dbReference>